<evidence type="ECO:0000256" key="5">
    <source>
        <dbReference type="SAM" id="Phobius"/>
    </source>
</evidence>
<dbReference type="Pfam" id="PF00916">
    <property type="entry name" value="Sulfate_transp"/>
    <property type="match status" value="1"/>
</dbReference>
<feature type="transmembrane region" description="Helical" evidence="5">
    <location>
        <begin position="218"/>
        <end position="238"/>
    </location>
</feature>
<proteinExistence type="predicted"/>
<comment type="caution">
    <text evidence="7">The sequence shown here is derived from an EMBL/GenBank/DDBJ whole genome shotgun (WGS) entry which is preliminary data.</text>
</comment>
<dbReference type="InterPro" id="IPR011547">
    <property type="entry name" value="SLC26A/SulP_dom"/>
</dbReference>
<feature type="domain" description="SLC26A/SulP transporter" evidence="6">
    <location>
        <begin position="68"/>
        <end position="438"/>
    </location>
</feature>
<feature type="transmembrane region" description="Helical" evidence="5">
    <location>
        <begin position="264"/>
        <end position="286"/>
    </location>
</feature>
<keyword evidence="4 5" id="KW-0472">Membrane</keyword>
<dbReference type="PANTHER" id="PTHR11814">
    <property type="entry name" value="SULFATE TRANSPORTER"/>
    <property type="match status" value="1"/>
</dbReference>
<organism evidence="7 8">
    <name type="scientific">Chrysochromulina tobinii</name>
    <dbReference type="NCBI Taxonomy" id="1460289"/>
    <lineage>
        <taxon>Eukaryota</taxon>
        <taxon>Haptista</taxon>
        <taxon>Haptophyta</taxon>
        <taxon>Prymnesiophyceae</taxon>
        <taxon>Prymnesiales</taxon>
        <taxon>Chrysochromulinaceae</taxon>
        <taxon>Chrysochromulina</taxon>
    </lineage>
</organism>
<evidence type="ECO:0000259" key="6">
    <source>
        <dbReference type="Pfam" id="PF00916"/>
    </source>
</evidence>
<feature type="transmembrane region" description="Helical" evidence="5">
    <location>
        <begin position="176"/>
        <end position="198"/>
    </location>
</feature>
<dbReference type="Proteomes" id="UP000037460">
    <property type="component" value="Unassembled WGS sequence"/>
</dbReference>
<dbReference type="InterPro" id="IPR001902">
    <property type="entry name" value="SLC26A/SulP_fam"/>
</dbReference>
<protein>
    <submittedName>
        <fullName evidence="7">Sulfate transporter</fullName>
    </submittedName>
</protein>
<accession>A0A0M0JR21</accession>
<keyword evidence="3 5" id="KW-1133">Transmembrane helix</keyword>
<keyword evidence="2 5" id="KW-0812">Transmembrane</keyword>
<evidence type="ECO:0000313" key="7">
    <source>
        <dbReference type="EMBL" id="KOO28920.1"/>
    </source>
</evidence>
<dbReference type="EMBL" id="JWZX01002494">
    <property type="protein sequence ID" value="KOO28920.1"/>
    <property type="molecule type" value="Genomic_DNA"/>
</dbReference>
<feature type="transmembrane region" description="Helical" evidence="5">
    <location>
        <begin position="382"/>
        <end position="402"/>
    </location>
</feature>
<evidence type="ECO:0000256" key="3">
    <source>
        <dbReference type="ARBA" id="ARBA00022989"/>
    </source>
</evidence>
<dbReference type="AlphaFoldDB" id="A0A0M0JR21"/>
<gene>
    <name evidence="7" type="ORF">Ctob_013602</name>
</gene>
<feature type="transmembrane region" description="Helical" evidence="5">
    <location>
        <begin position="85"/>
        <end position="109"/>
    </location>
</feature>
<evidence type="ECO:0000256" key="1">
    <source>
        <dbReference type="ARBA" id="ARBA00004141"/>
    </source>
</evidence>
<feature type="transmembrane region" description="Helical" evidence="5">
    <location>
        <begin position="440"/>
        <end position="467"/>
    </location>
</feature>
<dbReference type="GO" id="GO:0055085">
    <property type="term" value="P:transmembrane transport"/>
    <property type="evidence" value="ECO:0007669"/>
    <property type="project" value="InterPro"/>
</dbReference>
<dbReference type="GO" id="GO:0016020">
    <property type="term" value="C:membrane"/>
    <property type="evidence" value="ECO:0007669"/>
    <property type="project" value="UniProtKB-SubCell"/>
</dbReference>
<dbReference type="OrthoDB" id="288203at2759"/>
<name>A0A0M0JR21_9EUKA</name>
<evidence type="ECO:0000256" key="2">
    <source>
        <dbReference type="ARBA" id="ARBA00022692"/>
    </source>
</evidence>
<feature type="transmembrane region" description="Helical" evidence="5">
    <location>
        <begin position="116"/>
        <end position="136"/>
    </location>
</feature>
<comment type="subcellular location">
    <subcellularLocation>
        <location evidence="1">Membrane</location>
        <topology evidence="1">Multi-pass membrane protein</topology>
    </subcellularLocation>
</comment>
<evidence type="ECO:0000256" key="4">
    <source>
        <dbReference type="ARBA" id="ARBA00023136"/>
    </source>
</evidence>
<evidence type="ECO:0000313" key="8">
    <source>
        <dbReference type="Proteomes" id="UP000037460"/>
    </source>
</evidence>
<keyword evidence="8" id="KW-1185">Reference proteome</keyword>
<reference evidence="8" key="1">
    <citation type="journal article" date="2015" name="PLoS Genet.">
        <title>Genome Sequence and Transcriptome Analyses of Chrysochromulina tobin: Metabolic Tools for Enhanced Algal Fitness in the Prominent Order Prymnesiales (Haptophyceae).</title>
        <authorList>
            <person name="Hovde B.T."/>
            <person name="Deodato C.R."/>
            <person name="Hunsperger H.M."/>
            <person name="Ryken S.A."/>
            <person name="Yost W."/>
            <person name="Jha R.K."/>
            <person name="Patterson J."/>
            <person name="Monnat R.J. Jr."/>
            <person name="Barlow S.B."/>
            <person name="Starkenburg S.R."/>
            <person name="Cattolico R.A."/>
        </authorList>
    </citation>
    <scope>NUCLEOTIDE SEQUENCE</scope>
    <source>
        <strain evidence="8">CCMP291</strain>
    </source>
</reference>
<feature type="transmembrane region" description="Helical" evidence="5">
    <location>
        <begin position="142"/>
        <end position="164"/>
    </location>
</feature>
<sequence>MEPTSAGWRPSLASMHGGARRVSDFMLSMDAEPGETASPLAPPEGNFIEQRVPILRWLPKTNAADVVSDVISGLTVTTMLIPQGMAYATLAGLNPIVGLYCYVPLLVYAVLGTSSFLAVGPVALVSTTIFSMIATLEGPARAAMASALMFACGVLSTVLGVLGLARIVDYVPKDVLSAFTTGAAFNIMFTQLGSLFGIKVATSHAPIVMLKNALVALPTLHAFTAGLSAAAITTLLMLKKLPLHKWLKLAPSVPKSIFGDLGPFTTMVLFTLLNSVFGFSALQGIAEVGVVPSGLPNLSSPLGISLAGRYKDVAVLTFVMLVETVAIGKALAAKAGQSIDNAQEFIALGLSNVAGSFFQAYTCAGSFSRSAVVVSTGGKSQLGGIVTAISLVLTLIFLTPLFTHVPKSTLAACLIVAVSNLVDTNRIAELWTQSKGMFAFYAVYVGLMLAFGAAEGLMASVVLFYAVSALKKLGSKLS</sequence>